<protein>
    <submittedName>
        <fullName evidence="2">Uncharacterized protein</fullName>
    </submittedName>
</protein>
<proteinExistence type="predicted"/>
<gene>
    <name evidence="2" type="ORF">UFOVP228_73</name>
    <name evidence="1" type="ORF">UFOVP47_29</name>
</gene>
<evidence type="ECO:0000313" key="1">
    <source>
        <dbReference type="EMBL" id="CAB4240902.1"/>
    </source>
</evidence>
<evidence type="ECO:0000313" key="2">
    <source>
        <dbReference type="EMBL" id="CAB5219448.1"/>
    </source>
</evidence>
<organism evidence="2">
    <name type="scientific">uncultured Caudovirales phage</name>
    <dbReference type="NCBI Taxonomy" id="2100421"/>
    <lineage>
        <taxon>Viruses</taxon>
        <taxon>Duplodnaviria</taxon>
        <taxon>Heunggongvirae</taxon>
        <taxon>Uroviricota</taxon>
        <taxon>Caudoviricetes</taxon>
        <taxon>Peduoviridae</taxon>
        <taxon>Maltschvirus</taxon>
        <taxon>Maltschvirus maltsch</taxon>
    </lineage>
</organism>
<sequence>MPYLADRVQETTATTGTGAVTLAGAVAGYQTFASGFASQSVTVGYLLVSGSNWEVGKGVFNGTTGLTRDTVRSSSNGGSLITLSGTSNVFCTASAELLDNANTGMQVAMGRGWAMP</sequence>
<dbReference type="EMBL" id="LR797820">
    <property type="protein sequence ID" value="CAB4240902.1"/>
    <property type="molecule type" value="Genomic_DNA"/>
</dbReference>
<accession>A0A6J7WRL8</accession>
<dbReference type="EMBL" id="LR798273">
    <property type="protein sequence ID" value="CAB5219448.1"/>
    <property type="molecule type" value="Genomic_DNA"/>
</dbReference>
<name>A0A6J7WRL8_9CAUD</name>
<reference evidence="2" key="1">
    <citation type="submission" date="2020-05" db="EMBL/GenBank/DDBJ databases">
        <authorList>
            <person name="Chiriac C."/>
            <person name="Salcher M."/>
            <person name="Ghai R."/>
            <person name="Kavagutti S V."/>
        </authorList>
    </citation>
    <scope>NUCLEOTIDE SEQUENCE</scope>
</reference>